<dbReference type="HOGENOM" id="CLU_014978_0_0_10"/>
<dbReference type="InterPro" id="IPR036737">
    <property type="entry name" value="OmpA-like_sf"/>
</dbReference>
<reference evidence="8" key="1">
    <citation type="submission" date="2011-07" db="EMBL/GenBank/DDBJ databases">
        <title>The complete genome of Cyclobacterium marinum DSM 745.</title>
        <authorList>
            <person name="Lucas S."/>
            <person name="Han J."/>
            <person name="Lapidus A."/>
            <person name="Bruce D."/>
            <person name="Goodwin L."/>
            <person name="Pitluck S."/>
            <person name="Peters L."/>
            <person name="Kyrpides N."/>
            <person name="Mavromatis K."/>
            <person name="Ivanova N."/>
            <person name="Ovchinnikova G."/>
            <person name="Chertkov O."/>
            <person name="Detter J.C."/>
            <person name="Tapia R."/>
            <person name="Han C."/>
            <person name="Land M."/>
            <person name="Hauser L."/>
            <person name="Markowitz V."/>
            <person name="Cheng J.-F."/>
            <person name="Hugenholtz P."/>
            <person name="Woyke T."/>
            <person name="Wu D."/>
            <person name="Tindall B."/>
            <person name="Schuetze A."/>
            <person name="Brambilla E."/>
            <person name="Klenk H.-P."/>
            <person name="Eisen J.A."/>
        </authorList>
    </citation>
    <scope>NUCLEOTIDE SEQUENCE [LARGE SCALE GENOMIC DNA]</scope>
    <source>
        <strain evidence="8">ATCC 25205 / DSM 745 / LMG 13164 / NCIMB 1802</strain>
    </source>
</reference>
<gene>
    <name evidence="7" type="ordered locus">Cycma_1336</name>
</gene>
<dbReference type="KEGG" id="cmr:Cycma_1336"/>
<dbReference type="Pfam" id="PF00691">
    <property type="entry name" value="OmpA"/>
    <property type="match status" value="2"/>
</dbReference>
<dbReference type="PROSITE" id="PS51123">
    <property type="entry name" value="OMPA_2"/>
    <property type="match status" value="2"/>
</dbReference>
<evidence type="ECO:0000256" key="1">
    <source>
        <dbReference type="ARBA" id="ARBA00004442"/>
    </source>
</evidence>
<sequence length="789" mass="89231">MVLNMKKIFIYFLPVILFSAIVCQVQAQSGLLRYAERKALESNYFEAANGYSKAYNKKATYAAAKGAAESYTYLRDYQKSYDWWVKAVNFPEATNNDWLAYIAAANQADRNEAVFLALDSLTGTTLGPNLNLDSLKYWYGNKPNSAVVGVDGLNTNSAEFGFSKDSHGTVYFSSDRGGELDRKKKGLRIDKSYKYYNKKSDWTGRDYLSIYKMDESGEVTKVSVPVPDVFHSTDPFVLQKSPVLFYTVSREIRDSGSYEVYPEIYYSSINEEGQLTDFKGLSINAPLEYSLKTPYVDEEENRLYFSSDMPGGFGGFDLYYMNYSDDFVFEAPVNLGSEINTTGNESNPYLREGKLFFASDGHIGLGGLDLFESKVLGDGFSGVKNLGIPYNSPQDDFAFFITSDNKTILSSDRPESRGWDDIFELETRYKDFQALILGCDGEQLTGNLEVSLMEGSDRINVEIVQDGKGKLEASVAPEEDFEIVIKKDGYFSIHDKSLSTKGLKETSLEKTYQMVRVPYNTTAYVDLVFYNLDESAIREDAKPSLDKVAELLKSYSFLNIAVRSHTDSRASEEYNEALSERRADAVRDYLGQFGIARSRIEASWFGEKEPTNNCGDGVPCPEDQHQVNRRTELLLLAFPEEGKAYQLPPEMQGLDLCDVSNIQLPADLPTIYFGFDQASLSVNDMMALERVALMLREMLYHRLEIKGHTDNRGSDAYNEKLSEKRALVVKKYLEDKGIAPSRLNYEFFGKKNPINDCGDQPCTPNMHKENRRTELSLPKLKKDWTNKEE</sequence>
<evidence type="ECO:0000313" key="7">
    <source>
        <dbReference type="EMBL" id="AEL25107.1"/>
    </source>
</evidence>
<name>G0J0Y1_CYCMS</name>
<evidence type="ECO:0000256" key="4">
    <source>
        <dbReference type="PROSITE-ProRule" id="PRU00473"/>
    </source>
</evidence>
<evidence type="ECO:0000313" key="8">
    <source>
        <dbReference type="Proteomes" id="UP000001635"/>
    </source>
</evidence>
<dbReference type="AlphaFoldDB" id="G0J0Y1"/>
<evidence type="ECO:0000256" key="3">
    <source>
        <dbReference type="ARBA" id="ARBA00023237"/>
    </source>
</evidence>
<comment type="subcellular location">
    <subcellularLocation>
        <location evidence="1">Cell outer membrane</location>
    </subcellularLocation>
</comment>
<dbReference type="SUPFAM" id="SSF103088">
    <property type="entry name" value="OmpA-like"/>
    <property type="match status" value="2"/>
</dbReference>
<dbReference type="STRING" id="880070.Cycma_1336"/>
<evidence type="ECO:0000256" key="2">
    <source>
        <dbReference type="ARBA" id="ARBA00023136"/>
    </source>
</evidence>
<keyword evidence="2 4" id="KW-0472">Membrane</keyword>
<dbReference type="InterPro" id="IPR050330">
    <property type="entry name" value="Bact_OuterMem_StrucFunc"/>
</dbReference>
<dbReference type="Gene3D" id="3.30.1330.60">
    <property type="entry name" value="OmpA-like domain"/>
    <property type="match status" value="2"/>
</dbReference>
<proteinExistence type="predicted"/>
<dbReference type="InterPro" id="IPR006664">
    <property type="entry name" value="OMP_bac"/>
</dbReference>
<dbReference type="PANTHER" id="PTHR30329:SF21">
    <property type="entry name" value="LIPOPROTEIN YIAD-RELATED"/>
    <property type="match status" value="1"/>
</dbReference>
<accession>G0J0Y1</accession>
<dbReference type="CDD" id="cd07185">
    <property type="entry name" value="OmpA_C-like"/>
    <property type="match status" value="2"/>
</dbReference>
<dbReference type="Proteomes" id="UP000001635">
    <property type="component" value="Chromosome"/>
</dbReference>
<dbReference type="EMBL" id="CP002955">
    <property type="protein sequence ID" value="AEL25107.1"/>
    <property type="molecule type" value="Genomic_DNA"/>
</dbReference>
<dbReference type="eggNOG" id="COG2885">
    <property type="taxonomic scope" value="Bacteria"/>
</dbReference>
<feature type="region of interest" description="Disordered" evidence="5">
    <location>
        <begin position="759"/>
        <end position="789"/>
    </location>
</feature>
<keyword evidence="8" id="KW-1185">Reference proteome</keyword>
<feature type="domain" description="OmpA-like" evidence="6">
    <location>
        <begin position="660"/>
        <end position="781"/>
    </location>
</feature>
<feature type="compositionally biased region" description="Basic and acidic residues" evidence="5">
    <location>
        <begin position="766"/>
        <end position="789"/>
    </location>
</feature>
<feature type="domain" description="OmpA-like" evidence="6">
    <location>
        <begin position="517"/>
        <end position="639"/>
    </location>
</feature>
<dbReference type="PRINTS" id="PR01021">
    <property type="entry name" value="OMPADOMAIN"/>
</dbReference>
<dbReference type="GO" id="GO:0009279">
    <property type="term" value="C:cell outer membrane"/>
    <property type="evidence" value="ECO:0007669"/>
    <property type="project" value="UniProtKB-SubCell"/>
</dbReference>
<organism evidence="7 8">
    <name type="scientific">Cyclobacterium marinum (strain ATCC 25205 / DSM 745 / LMG 13164 / NCIMB 1802)</name>
    <name type="common">Flectobacillus marinus</name>
    <dbReference type="NCBI Taxonomy" id="880070"/>
    <lineage>
        <taxon>Bacteria</taxon>
        <taxon>Pseudomonadati</taxon>
        <taxon>Bacteroidota</taxon>
        <taxon>Cytophagia</taxon>
        <taxon>Cytophagales</taxon>
        <taxon>Cyclobacteriaceae</taxon>
        <taxon>Cyclobacterium</taxon>
    </lineage>
</organism>
<dbReference type="OrthoDB" id="9809364at2"/>
<dbReference type="InterPro" id="IPR006665">
    <property type="entry name" value="OmpA-like"/>
</dbReference>
<dbReference type="PANTHER" id="PTHR30329">
    <property type="entry name" value="STATOR ELEMENT OF FLAGELLAR MOTOR COMPLEX"/>
    <property type="match status" value="1"/>
</dbReference>
<protein>
    <submittedName>
        <fullName evidence="7">OmpA/MotB domain protein</fullName>
    </submittedName>
</protein>
<keyword evidence="3" id="KW-0998">Cell outer membrane</keyword>
<evidence type="ECO:0000256" key="5">
    <source>
        <dbReference type="SAM" id="MobiDB-lite"/>
    </source>
</evidence>
<evidence type="ECO:0000259" key="6">
    <source>
        <dbReference type="PROSITE" id="PS51123"/>
    </source>
</evidence>